<dbReference type="SUPFAM" id="SSF55961">
    <property type="entry name" value="Bet v1-like"/>
    <property type="match status" value="1"/>
</dbReference>
<proteinExistence type="predicted"/>
<evidence type="ECO:0008006" key="3">
    <source>
        <dbReference type="Google" id="ProtNLM"/>
    </source>
</evidence>
<evidence type="ECO:0000313" key="2">
    <source>
        <dbReference type="Proteomes" id="UP001074726"/>
    </source>
</evidence>
<sequence>MSSKLSRALGLDQVRPTAAEVDSPMPGDALISRPDAVMDRAFTLRASPEDVWPWLVQLGKGRAGWYMTHRVERVVPRSRRASRIVDQRWQHLVVGSVIPDYGGRDETFTVAEIDPPHTLVHTSRRGRTDVTWAIAVAPLDPGSARVRLRLRMGPVRRKWLVAVAGEAIDLVTISWLAGGLRERVGPG</sequence>
<name>A0ABT4CBM1_9ACTN</name>
<dbReference type="RefSeq" id="WP_268111446.1">
    <property type="nucleotide sequence ID" value="NZ_JAPPUX010000002.1"/>
</dbReference>
<reference evidence="1" key="1">
    <citation type="submission" date="2022-08" db="EMBL/GenBank/DDBJ databases">
        <title>Genome sequencing of Nocardioides sp. STR2.</title>
        <authorList>
            <person name="So Y."/>
        </authorList>
    </citation>
    <scope>NUCLEOTIDE SEQUENCE</scope>
    <source>
        <strain evidence="1">STR2</strain>
    </source>
</reference>
<dbReference type="Proteomes" id="UP001074726">
    <property type="component" value="Unassembled WGS sequence"/>
</dbReference>
<accession>A0ABT4CBM1</accession>
<dbReference type="EMBL" id="JAPPUX010000002">
    <property type="protein sequence ID" value="MCY4726366.1"/>
    <property type="molecule type" value="Genomic_DNA"/>
</dbReference>
<comment type="caution">
    <text evidence="1">The sequence shown here is derived from an EMBL/GenBank/DDBJ whole genome shotgun (WGS) entry which is preliminary data.</text>
</comment>
<dbReference type="InterPro" id="IPR023393">
    <property type="entry name" value="START-like_dom_sf"/>
</dbReference>
<protein>
    <recommendedName>
        <fullName evidence="3">Polyketide cyclase / dehydrase and lipid transport</fullName>
    </recommendedName>
</protein>
<evidence type="ECO:0000313" key="1">
    <source>
        <dbReference type="EMBL" id="MCY4726366.1"/>
    </source>
</evidence>
<organism evidence="1 2">
    <name type="scientific">Nocardioides pini</name>
    <dbReference type="NCBI Taxonomy" id="2975053"/>
    <lineage>
        <taxon>Bacteria</taxon>
        <taxon>Bacillati</taxon>
        <taxon>Actinomycetota</taxon>
        <taxon>Actinomycetes</taxon>
        <taxon>Propionibacteriales</taxon>
        <taxon>Nocardioidaceae</taxon>
        <taxon>Nocardioides</taxon>
    </lineage>
</organism>
<gene>
    <name evidence="1" type="ORF">NYO98_08755</name>
</gene>
<keyword evidence="2" id="KW-1185">Reference proteome</keyword>
<dbReference type="Gene3D" id="3.30.530.20">
    <property type="match status" value="1"/>
</dbReference>